<gene>
    <name evidence="2" type="ORF">SAMN06297164_0647</name>
</gene>
<dbReference type="Gene3D" id="3.40.630.30">
    <property type="match status" value="1"/>
</dbReference>
<dbReference type="PROSITE" id="PS51186">
    <property type="entry name" value="GNAT"/>
    <property type="match status" value="1"/>
</dbReference>
<dbReference type="SUPFAM" id="SSF55729">
    <property type="entry name" value="Acyl-CoA N-acyltransferases (Nat)"/>
    <property type="match status" value="1"/>
</dbReference>
<evidence type="ECO:0000259" key="1">
    <source>
        <dbReference type="PROSITE" id="PS51186"/>
    </source>
</evidence>
<dbReference type="GO" id="GO:0016747">
    <property type="term" value="F:acyltransferase activity, transferring groups other than amino-acyl groups"/>
    <property type="evidence" value="ECO:0007669"/>
    <property type="project" value="InterPro"/>
</dbReference>
<dbReference type="InterPro" id="IPR016181">
    <property type="entry name" value="Acyl_CoA_acyltransferase"/>
</dbReference>
<dbReference type="CDD" id="cd04301">
    <property type="entry name" value="NAT_SF"/>
    <property type="match status" value="1"/>
</dbReference>
<evidence type="ECO:0000313" key="2">
    <source>
        <dbReference type="EMBL" id="SOD16593.1"/>
    </source>
</evidence>
<dbReference type="GO" id="GO:0005840">
    <property type="term" value="C:ribosome"/>
    <property type="evidence" value="ECO:0007669"/>
    <property type="project" value="UniProtKB-KW"/>
</dbReference>
<dbReference type="Pfam" id="PF13508">
    <property type="entry name" value="Acetyltransf_7"/>
    <property type="match status" value="1"/>
</dbReference>
<dbReference type="EMBL" id="OCMU01000001">
    <property type="protein sequence ID" value="SOD16593.1"/>
    <property type="molecule type" value="Genomic_DNA"/>
</dbReference>
<proteinExistence type="predicted"/>
<dbReference type="InterPro" id="IPR000182">
    <property type="entry name" value="GNAT_dom"/>
</dbReference>
<name>A0A286A3V4_9PROT</name>
<organism evidence="2 3">
    <name type="scientific">Nitrosomonas ureae</name>
    <dbReference type="NCBI Taxonomy" id="44577"/>
    <lineage>
        <taxon>Bacteria</taxon>
        <taxon>Pseudomonadati</taxon>
        <taxon>Pseudomonadota</taxon>
        <taxon>Betaproteobacteria</taxon>
        <taxon>Nitrosomonadales</taxon>
        <taxon>Nitrosomonadaceae</taxon>
        <taxon>Nitrosomonas</taxon>
    </lineage>
</organism>
<accession>A0A286A3V4</accession>
<feature type="domain" description="N-acetyltransferase" evidence="1">
    <location>
        <begin position="3"/>
        <end position="140"/>
    </location>
</feature>
<dbReference type="Proteomes" id="UP000219335">
    <property type="component" value="Unassembled WGS sequence"/>
</dbReference>
<keyword evidence="2" id="KW-0689">Ribosomal protein</keyword>
<protein>
    <submittedName>
        <fullName evidence="2">Ribosomal protein S18 acetylase RimI</fullName>
    </submittedName>
</protein>
<evidence type="ECO:0000313" key="3">
    <source>
        <dbReference type="Proteomes" id="UP000219335"/>
    </source>
</evidence>
<reference evidence="2 3" key="1">
    <citation type="submission" date="2017-09" db="EMBL/GenBank/DDBJ databases">
        <authorList>
            <person name="Ehlers B."/>
            <person name="Leendertz F.H."/>
        </authorList>
    </citation>
    <scope>NUCLEOTIDE SEQUENCE [LARGE SCALE GENOMIC DNA]</scope>
    <source>
        <strain evidence="2 3">Nm42</strain>
    </source>
</reference>
<keyword evidence="2" id="KW-0687">Ribonucleoprotein</keyword>
<sequence>MKYELRPARQDDYTYCYRLTKRNMYEFFCRHWGGWVPHEFRRGFVIENISMVIIADRRAGYINVIKEPLPVYIVNLQLSPIWQNQGIGTKLLKRLLALYSSDCIELTTFEDNPAKRLYERMGFVVVEKNGMTVKMGKNPSKAIQTSSSTFQIIRPNVSKQLSTVMCSSQNCT</sequence>
<dbReference type="AlphaFoldDB" id="A0A286A3V4"/>